<keyword evidence="3" id="KW-1185">Reference proteome</keyword>
<evidence type="ECO:0000313" key="3">
    <source>
        <dbReference type="Proteomes" id="UP000245207"/>
    </source>
</evidence>
<organism evidence="2 3">
    <name type="scientific">Artemisia annua</name>
    <name type="common">Sweet wormwood</name>
    <dbReference type="NCBI Taxonomy" id="35608"/>
    <lineage>
        <taxon>Eukaryota</taxon>
        <taxon>Viridiplantae</taxon>
        <taxon>Streptophyta</taxon>
        <taxon>Embryophyta</taxon>
        <taxon>Tracheophyta</taxon>
        <taxon>Spermatophyta</taxon>
        <taxon>Magnoliopsida</taxon>
        <taxon>eudicotyledons</taxon>
        <taxon>Gunneridae</taxon>
        <taxon>Pentapetalae</taxon>
        <taxon>asterids</taxon>
        <taxon>campanulids</taxon>
        <taxon>Asterales</taxon>
        <taxon>Asteraceae</taxon>
        <taxon>Asteroideae</taxon>
        <taxon>Anthemideae</taxon>
        <taxon>Artemisiinae</taxon>
        <taxon>Artemisia</taxon>
    </lineage>
</organism>
<proteinExistence type="predicted"/>
<accession>A0A2U1MXQ5</accession>
<dbReference type="AlphaFoldDB" id="A0A2U1MXQ5"/>
<dbReference type="Proteomes" id="UP000245207">
    <property type="component" value="Unassembled WGS sequence"/>
</dbReference>
<dbReference type="EMBL" id="PKPP01004123">
    <property type="protein sequence ID" value="PWA65984.1"/>
    <property type="molecule type" value="Genomic_DNA"/>
</dbReference>
<evidence type="ECO:0000256" key="1">
    <source>
        <dbReference type="SAM" id="MobiDB-lite"/>
    </source>
</evidence>
<feature type="region of interest" description="Disordered" evidence="1">
    <location>
        <begin position="1"/>
        <end position="87"/>
    </location>
</feature>
<name>A0A2U1MXQ5_ARTAN</name>
<gene>
    <name evidence="2" type="ORF">CTI12_AA330270</name>
</gene>
<feature type="compositionally biased region" description="Basic and acidic residues" evidence="1">
    <location>
        <begin position="49"/>
        <end position="66"/>
    </location>
</feature>
<evidence type="ECO:0000313" key="2">
    <source>
        <dbReference type="EMBL" id="PWA65984.1"/>
    </source>
</evidence>
<reference evidence="2 3" key="1">
    <citation type="journal article" date="2018" name="Mol. Plant">
        <title>The genome of Artemisia annua provides insight into the evolution of Asteraceae family and artemisinin biosynthesis.</title>
        <authorList>
            <person name="Shen Q."/>
            <person name="Zhang L."/>
            <person name="Liao Z."/>
            <person name="Wang S."/>
            <person name="Yan T."/>
            <person name="Shi P."/>
            <person name="Liu M."/>
            <person name="Fu X."/>
            <person name="Pan Q."/>
            <person name="Wang Y."/>
            <person name="Lv Z."/>
            <person name="Lu X."/>
            <person name="Zhang F."/>
            <person name="Jiang W."/>
            <person name="Ma Y."/>
            <person name="Chen M."/>
            <person name="Hao X."/>
            <person name="Li L."/>
            <person name="Tang Y."/>
            <person name="Lv G."/>
            <person name="Zhou Y."/>
            <person name="Sun X."/>
            <person name="Brodelius P.E."/>
            <person name="Rose J.K.C."/>
            <person name="Tang K."/>
        </authorList>
    </citation>
    <scope>NUCLEOTIDE SEQUENCE [LARGE SCALE GENOMIC DNA]</scope>
    <source>
        <strain evidence="3">cv. Huhao1</strain>
        <tissue evidence="2">Leaf</tissue>
    </source>
</reference>
<comment type="caution">
    <text evidence="2">The sequence shown here is derived from an EMBL/GenBank/DDBJ whole genome shotgun (WGS) entry which is preliminary data.</text>
</comment>
<sequence>MEVDYEGSSSQQPRNLDGDVGRNSAAGDVGRSSVADGDVGRSSAAGDYIRNKNVDKGKEKVTHDSETSNYDSEADNEYDSDKSIDYLSPGEEELIELRKRIKARREKEIE</sequence>
<protein>
    <submittedName>
        <fullName evidence="2">Uncharacterized protein</fullName>
    </submittedName>
</protein>